<comment type="caution">
    <text evidence="2">The sequence shown here is derived from an EMBL/GenBank/DDBJ whole genome shotgun (WGS) entry which is preliminary data.</text>
</comment>
<organism evidence="2 3">
    <name type="scientific">Cirrhinus mrigala</name>
    <name type="common">Mrigala</name>
    <dbReference type="NCBI Taxonomy" id="683832"/>
    <lineage>
        <taxon>Eukaryota</taxon>
        <taxon>Metazoa</taxon>
        <taxon>Chordata</taxon>
        <taxon>Craniata</taxon>
        <taxon>Vertebrata</taxon>
        <taxon>Euteleostomi</taxon>
        <taxon>Actinopterygii</taxon>
        <taxon>Neopterygii</taxon>
        <taxon>Teleostei</taxon>
        <taxon>Ostariophysi</taxon>
        <taxon>Cypriniformes</taxon>
        <taxon>Cyprinidae</taxon>
        <taxon>Labeoninae</taxon>
        <taxon>Labeonini</taxon>
        <taxon>Cirrhinus</taxon>
    </lineage>
</organism>
<name>A0ABD0PRU0_CIRMR</name>
<dbReference type="Proteomes" id="UP001529510">
    <property type="component" value="Unassembled WGS sequence"/>
</dbReference>
<keyword evidence="3" id="KW-1185">Reference proteome</keyword>
<feature type="non-terminal residue" evidence="2">
    <location>
        <position position="348"/>
    </location>
</feature>
<evidence type="ECO:0000313" key="2">
    <source>
        <dbReference type="EMBL" id="KAL0176632.1"/>
    </source>
</evidence>
<gene>
    <name evidence="2" type="ORF">M9458_028962</name>
</gene>
<reference evidence="2 3" key="1">
    <citation type="submission" date="2024-05" db="EMBL/GenBank/DDBJ databases">
        <title>Genome sequencing and assembly of Indian major carp, Cirrhinus mrigala (Hamilton, 1822).</title>
        <authorList>
            <person name="Mohindra V."/>
            <person name="Chowdhury L.M."/>
            <person name="Lal K."/>
            <person name="Jena J.K."/>
        </authorList>
    </citation>
    <scope>NUCLEOTIDE SEQUENCE [LARGE SCALE GENOMIC DNA]</scope>
    <source>
        <strain evidence="2">CM1030</strain>
        <tissue evidence="2">Blood</tissue>
    </source>
</reference>
<dbReference type="EMBL" id="JAMKFB020000014">
    <property type="protein sequence ID" value="KAL0176632.1"/>
    <property type="molecule type" value="Genomic_DNA"/>
</dbReference>
<feature type="compositionally biased region" description="Low complexity" evidence="1">
    <location>
        <begin position="86"/>
        <end position="95"/>
    </location>
</feature>
<evidence type="ECO:0000256" key="1">
    <source>
        <dbReference type="SAM" id="MobiDB-lite"/>
    </source>
</evidence>
<accession>A0ABD0PRU0</accession>
<dbReference type="AlphaFoldDB" id="A0ABD0PRU0"/>
<feature type="region of interest" description="Disordered" evidence="1">
    <location>
        <begin position="47"/>
        <end position="99"/>
    </location>
</feature>
<feature type="compositionally biased region" description="Pro residues" evidence="1">
    <location>
        <begin position="144"/>
        <end position="153"/>
    </location>
</feature>
<sequence>MEAEASGIVERSSTHCNMVEGELVVDLGLFEAEGVFDRDMYVDLPPVLPPSSEPTETAMTELSPERAPLPKLSPEDAHKCPPSHPHLPSSHPQPSICAVGSQQVCQSPSVLRLEDPLSPPPASESRTPPRPVDRAAPPWLLAPSSPPWPGSPLAPPDSFIPPAPPWSVIDHPVPQDSIQLASPCSSGSVRLLHPFGSSLVLCHSSSTVASRIHASASVTGATCSTSALRILLISLAHQLSVSTSGSSATCSTAIIAPLELSALPSPWLLPPSAPLGVVIMAVSWVPPVPPVSIWSALVALVISPVHSVSSFAPPSVVSTQASFRCPPPGYPSSFRASSQVSTHATLFP</sequence>
<feature type="region of interest" description="Disordered" evidence="1">
    <location>
        <begin position="112"/>
        <end position="153"/>
    </location>
</feature>
<evidence type="ECO:0000313" key="3">
    <source>
        <dbReference type="Proteomes" id="UP001529510"/>
    </source>
</evidence>
<proteinExistence type="predicted"/>
<protein>
    <submittedName>
        <fullName evidence="2">Uncharacterized protein</fullName>
    </submittedName>
</protein>